<evidence type="ECO:0000256" key="4">
    <source>
        <dbReference type="ARBA" id="ARBA00016452"/>
    </source>
</evidence>
<protein>
    <recommendedName>
        <fullName evidence="4">Heme exporter protein B</fullName>
    </recommendedName>
</protein>
<feature type="transmembrane region" description="Helical" evidence="12">
    <location>
        <begin position="173"/>
        <end position="191"/>
    </location>
</feature>
<evidence type="ECO:0000256" key="10">
    <source>
        <dbReference type="ARBA" id="ARBA00022989"/>
    </source>
</evidence>
<keyword evidence="7" id="KW-0997">Cell inner membrane</keyword>
<feature type="transmembrane region" description="Helical" evidence="12">
    <location>
        <begin position="65"/>
        <end position="83"/>
    </location>
</feature>
<keyword evidence="5" id="KW-0813">Transport</keyword>
<dbReference type="GO" id="GO:0015232">
    <property type="term" value="F:heme transmembrane transporter activity"/>
    <property type="evidence" value="ECO:0007669"/>
    <property type="project" value="InterPro"/>
</dbReference>
<feature type="transmembrane region" description="Helical" evidence="12">
    <location>
        <begin position="34"/>
        <end position="53"/>
    </location>
</feature>
<dbReference type="PIRSF" id="PIRSF002764">
    <property type="entry name" value="CcmB"/>
    <property type="match status" value="1"/>
</dbReference>
<dbReference type="InterPro" id="IPR003544">
    <property type="entry name" value="Cyt_c_biogenesis_CcmB"/>
</dbReference>
<evidence type="ECO:0000256" key="9">
    <source>
        <dbReference type="ARBA" id="ARBA00022748"/>
    </source>
</evidence>
<evidence type="ECO:0000256" key="3">
    <source>
        <dbReference type="ARBA" id="ARBA00010544"/>
    </source>
</evidence>
<keyword evidence="8 12" id="KW-0812">Transmembrane</keyword>
<dbReference type="Proteomes" id="UP000563426">
    <property type="component" value="Unassembled WGS sequence"/>
</dbReference>
<dbReference type="PANTHER" id="PTHR30070:SF1">
    <property type="entry name" value="CYTOCHROME C BIOGENESIS B-RELATED"/>
    <property type="match status" value="1"/>
</dbReference>
<comment type="caution">
    <text evidence="13">The sequence shown here is derived from an EMBL/GenBank/DDBJ whole genome shotgun (WGS) entry which is preliminary data.</text>
</comment>
<evidence type="ECO:0000256" key="2">
    <source>
        <dbReference type="ARBA" id="ARBA00004429"/>
    </source>
</evidence>
<keyword evidence="9" id="KW-0201">Cytochrome c-type biogenesis</keyword>
<organism evidence="13 14">
    <name type="scientific">Corallococcus exercitus</name>
    <dbReference type="NCBI Taxonomy" id="2316736"/>
    <lineage>
        <taxon>Bacteria</taxon>
        <taxon>Pseudomonadati</taxon>
        <taxon>Myxococcota</taxon>
        <taxon>Myxococcia</taxon>
        <taxon>Myxococcales</taxon>
        <taxon>Cystobacterineae</taxon>
        <taxon>Myxococcaceae</taxon>
        <taxon>Corallococcus</taxon>
    </lineage>
</organism>
<keyword evidence="6" id="KW-1003">Cell membrane</keyword>
<evidence type="ECO:0000313" key="14">
    <source>
        <dbReference type="Proteomes" id="UP000563426"/>
    </source>
</evidence>
<sequence>MSPSNPKRPPGLLATTLVLLRKDLLIEWRTRARLNALVFFAMATLLLFSFALGPDTKLLERNAGGYLWLAILFASVLSLGESFRVETENACLDGVRLAPADARAIFLSKALGNALLLLALAVVLVPVMVALYGVRIVTGVGDLAGILVLGSLALSAPGTVYAAISSNARARDVLLPLLLFPLVIPALLSAAKGTTLVLQGDPMQQLGSWQGLLLGFNLIYWGVGFVLFPRVIED</sequence>
<proteinExistence type="inferred from homology"/>
<evidence type="ECO:0000256" key="7">
    <source>
        <dbReference type="ARBA" id="ARBA00022519"/>
    </source>
</evidence>
<dbReference type="GO" id="GO:0017004">
    <property type="term" value="P:cytochrome complex assembly"/>
    <property type="evidence" value="ECO:0007669"/>
    <property type="project" value="UniProtKB-KW"/>
</dbReference>
<feature type="transmembrane region" description="Helical" evidence="12">
    <location>
        <begin position="104"/>
        <end position="131"/>
    </location>
</feature>
<feature type="transmembrane region" description="Helical" evidence="12">
    <location>
        <begin position="143"/>
        <end position="164"/>
    </location>
</feature>
<evidence type="ECO:0000256" key="8">
    <source>
        <dbReference type="ARBA" id="ARBA00022692"/>
    </source>
</evidence>
<name>A0A7Y4KNA6_9BACT</name>
<evidence type="ECO:0000256" key="6">
    <source>
        <dbReference type="ARBA" id="ARBA00022475"/>
    </source>
</evidence>
<keyword evidence="11 12" id="KW-0472">Membrane</keyword>
<dbReference type="GO" id="GO:1903607">
    <property type="term" value="P:cytochrome c biosynthetic process"/>
    <property type="evidence" value="ECO:0007669"/>
    <property type="project" value="TreeGrafter"/>
</dbReference>
<dbReference type="PANTHER" id="PTHR30070">
    <property type="entry name" value="HEME EXPORTER PROTEIN B"/>
    <property type="match status" value="1"/>
</dbReference>
<reference evidence="13 14" key="1">
    <citation type="submission" date="2020-05" db="EMBL/GenBank/DDBJ databases">
        <authorList>
            <person name="Whitworth D."/>
        </authorList>
    </citation>
    <scope>NUCLEOTIDE SEQUENCE [LARGE SCALE GENOMIC DNA]</scope>
    <source>
        <strain evidence="13 14">AB043B</strain>
    </source>
</reference>
<evidence type="ECO:0000256" key="5">
    <source>
        <dbReference type="ARBA" id="ARBA00022448"/>
    </source>
</evidence>
<evidence type="ECO:0000256" key="1">
    <source>
        <dbReference type="ARBA" id="ARBA00002442"/>
    </source>
</evidence>
<dbReference type="EMBL" id="JABFJV010000145">
    <property type="protein sequence ID" value="NOK36119.1"/>
    <property type="molecule type" value="Genomic_DNA"/>
</dbReference>
<accession>A0A7Y4KNA6</accession>
<dbReference type="InterPro" id="IPR026031">
    <property type="entry name" value="Cyt_c_CcmB_bac"/>
</dbReference>
<evidence type="ECO:0000256" key="11">
    <source>
        <dbReference type="ARBA" id="ARBA00023136"/>
    </source>
</evidence>
<keyword evidence="10 12" id="KW-1133">Transmembrane helix</keyword>
<evidence type="ECO:0000256" key="12">
    <source>
        <dbReference type="SAM" id="Phobius"/>
    </source>
</evidence>
<comment type="subcellular location">
    <subcellularLocation>
        <location evidence="2">Cell inner membrane</location>
        <topology evidence="2">Multi-pass membrane protein</topology>
    </subcellularLocation>
</comment>
<dbReference type="PRINTS" id="PR01414">
    <property type="entry name" value="CCMBBIOGNSIS"/>
</dbReference>
<feature type="transmembrane region" description="Helical" evidence="12">
    <location>
        <begin position="211"/>
        <end position="232"/>
    </location>
</feature>
<comment type="similarity">
    <text evidence="3">Belongs to the CcmB/CycW/HelB family.</text>
</comment>
<dbReference type="AlphaFoldDB" id="A0A7Y4KNA6"/>
<gene>
    <name evidence="13" type="ORF">HMI49_23225</name>
</gene>
<dbReference type="GO" id="GO:0005886">
    <property type="term" value="C:plasma membrane"/>
    <property type="evidence" value="ECO:0007669"/>
    <property type="project" value="UniProtKB-SubCell"/>
</dbReference>
<comment type="function">
    <text evidence="1">Required for the export of heme to the periplasm for the biogenesis of c-type cytochromes.</text>
</comment>
<evidence type="ECO:0000313" key="13">
    <source>
        <dbReference type="EMBL" id="NOK36119.1"/>
    </source>
</evidence>
<dbReference type="Pfam" id="PF03379">
    <property type="entry name" value="CcmB"/>
    <property type="match status" value="1"/>
</dbReference>
<keyword evidence="14" id="KW-1185">Reference proteome</keyword>
<dbReference type="RefSeq" id="WP_171436592.1">
    <property type="nucleotide sequence ID" value="NZ_JABFJV010000145.1"/>
</dbReference>